<protein>
    <submittedName>
        <fullName evidence="2">Toxic anion resistance protein</fullName>
    </submittedName>
</protein>
<evidence type="ECO:0000256" key="1">
    <source>
        <dbReference type="ARBA" id="ARBA00005541"/>
    </source>
</evidence>
<dbReference type="KEGG" id="cari:FNU76_23200"/>
<accession>A0A516SLV8</accession>
<name>A0A516SLV8_9NEIS</name>
<dbReference type="PANTHER" id="PTHR38432">
    <property type="entry name" value="TELA-LIKE PROTEIN SAOUHSC_01408"/>
    <property type="match status" value="1"/>
</dbReference>
<comment type="similarity">
    <text evidence="1">Belongs to the TelA family.</text>
</comment>
<sequence length="456" mass="49821">MANWPTCKPACASNWSDFHRDFQTCFSPSARPGPAGPQPAAAVPPPLPVVVAPATMPVSEGVLIPTGLAHPAPAINSGAAMPPASYAAPAASAPMADPVTAEIERRRTELLQSGADPVEVERQVRQILAGFDPRQPNAVLDFGRHAGDKVAQYSNDMLGQVKSGQMNEVGGKLTEIVVLAKGINLSDLKEQGSKMPLIGGLIDRFKLGKEKVLGRFETLSRQIDTIVAELDVQQQRLNQRTQDLEQVYKLNVQEYYGLSNHIIAGDIKLGEMRNILAEMKLSPAASDPIKAQEINDYQAVLQRLEKRVHDLKVMQTIAVQTAPMIRMVQSNNQALVEKFHNIKALTIPAWKKQFTLAIALMEQQKSVALATKIDDATNDFLKKNAELLHQNSVGTARANQRAIVDIETLEAVQQSLISTFEEVAQIQQDGERKRAEAAGKMEQIKQELVTKLAGKM</sequence>
<dbReference type="AlphaFoldDB" id="A0A516SLV8"/>
<dbReference type="EMBL" id="CP041730">
    <property type="protein sequence ID" value="QDQ29018.1"/>
    <property type="molecule type" value="Genomic_DNA"/>
</dbReference>
<evidence type="ECO:0000313" key="3">
    <source>
        <dbReference type="Proteomes" id="UP000317550"/>
    </source>
</evidence>
<proteinExistence type="inferred from homology"/>
<dbReference type="PANTHER" id="PTHR38432:SF1">
    <property type="entry name" value="TELA-LIKE PROTEIN SAOUHSC_01408"/>
    <property type="match status" value="1"/>
</dbReference>
<keyword evidence="3" id="KW-1185">Reference proteome</keyword>
<reference evidence="3" key="1">
    <citation type="submission" date="2019-07" db="EMBL/GenBank/DDBJ databases">
        <title>Chitinimonas sp. nov., isolated from Ny-Alesund, arctica soil.</title>
        <authorList>
            <person name="Xu Q."/>
            <person name="Peng F."/>
        </authorList>
    </citation>
    <scope>NUCLEOTIDE SEQUENCE [LARGE SCALE GENOMIC DNA]</scope>
    <source>
        <strain evidence="3">R3-44</strain>
    </source>
</reference>
<organism evidence="2 3">
    <name type="scientific">Chitinimonas arctica</name>
    <dbReference type="NCBI Taxonomy" id="2594795"/>
    <lineage>
        <taxon>Bacteria</taxon>
        <taxon>Pseudomonadati</taxon>
        <taxon>Pseudomonadota</taxon>
        <taxon>Betaproteobacteria</taxon>
        <taxon>Neisseriales</taxon>
        <taxon>Chitinibacteraceae</taxon>
        <taxon>Chitinimonas</taxon>
    </lineage>
</organism>
<dbReference type="Pfam" id="PF05816">
    <property type="entry name" value="TelA"/>
    <property type="match status" value="1"/>
</dbReference>
<dbReference type="OrthoDB" id="9768858at2"/>
<dbReference type="InterPro" id="IPR008863">
    <property type="entry name" value="Toxic_anion-R_TelA"/>
</dbReference>
<dbReference type="Proteomes" id="UP000317550">
    <property type="component" value="Chromosome"/>
</dbReference>
<evidence type="ECO:0000313" key="2">
    <source>
        <dbReference type="EMBL" id="QDQ29018.1"/>
    </source>
</evidence>
<gene>
    <name evidence="2" type="ORF">FNU76_23200</name>
</gene>